<feature type="region of interest" description="Disordered" evidence="2">
    <location>
        <begin position="44"/>
        <end position="78"/>
    </location>
</feature>
<dbReference type="InterPro" id="IPR043502">
    <property type="entry name" value="DNA/RNA_pol_sf"/>
</dbReference>
<proteinExistence type="predicted"/>
<protein>
    <recommendedName>
        <fullName evidence="1">Mitochondrial DNA polymerase catalytic subunit</fullName>
    </recommendedName>
</protein>
<dbReference type="PANTHER" id="PTHR10267">
    <property type="entry name" value="DNA POLYMERASE SUBUNIT GAMMA-1"/>
    <property type="match status" value="1"/>
</dbReference>
<dbReference type="Proteomes" id="UP001367676">
    <property type="component" value="Unassembled WGS sequence"/>
</dbReference>
<dbReference type="InterPro" id="IPR012337">
    <property type="entry name" value="RNaseH-like_sf"/>
</dbReference>
<dbReference type="Pfam" id="PF14779">
    <property type="entry name" value="BBS1"/>
    <property type="match status" value="1"/>
</dbReference>
<evidence type="ECO:0000313" key="5">
    <source>
        <dbReference type="Proteomes" id="UP001367676"/>
    </source>
</evidence>
<dbReference type="InterPro" id="IPR056419">
    <property type="entry name" value="GAE_BBS1"/>
</dbReference>
<dbReference type="Gene3D" id="1.10.150.20">
    <property type="entry name" value="5' to 3' exonuclease, C-terminal subdomain"/>
    <property type="match status" value="1"/>
</dbReference>
<evidence type="ECO:0000259" key="3">
    <source>
        <dbReference type="SMART" id="SM00482"/>
    </source>
</evidence>
<dbReference type="InterPro" id="IPR001098">
    <property type="entry name" value="DNA-dir_DNA_pol_A_palm_dom"/>
</dbReference>
<dbReference type="Pfam" id="PF00476">
    <property type="entry name" value="DNA_pol_A"/>
    <property type="match status" value="1"/>
</dbReference>
<feature type="domain" description="DNA-directed DNA polymerase family A palm" evidence="3">
    <location>
        <begin position="793"/>
        <end position="1051"/>
    </location>
</feature>
<dbReference type="Pfam" id="PF23304">
    <property type="entry name" value="GAE_BBS1"/>
    <property type="match status" value="1"/>
</dbReference>
<organism evidence="4 5">
    <name type="scientific">Parthenolecanium corni</name>
    <dbReference type="NCBI Taxonomy" id="536013"/>
    <lineage>
        <taxon>Eukaryota</taxon>
        <taxon>Metazoa</taxon>
        <taxon>Ecdysozoa</taxon>
        <taxon>Arthropoda</taxon>
        <taxon>Hexapoda</taxon>
        <taxon>Insecta</taxon>
        <taxon>Pterygota</taxon>
        <taxon>Neoptera</taxon>
        <taxon>Paraneoptera</taxon>
        <taxon>Hemiptera</taxon>
        <taxon>Sternorrhyncha</taxon>
        <taxon>Coccoidea</taxon>
        <taxon>Coccidae</taxon>
        <taxon>Parthenolecanium</taxon>
    </lineage>
</organism>
<dbReference type="GO" id="GO:0003677">
    <property type="term" value="F:DNA binding"/>
    <property type="evidence" value="ECO:0007669"/>
    <property type="project" value="InterPro"/>
</dbReference>
<name>A0AAN9Y7P8_9HEMI</name>
<dbReference type="PANTHER" id="PTHR10267:SF0">
    <property type="entry name" value="DNA POLYMERASE SUBUNIT GAMMA-1"/>
    <property type="match status" value="1"/>
</dbReference>
<evidence type="ECO:0000256" key="1">
    <source>
        <dbReference type="ARBA" id="ARBA00031966"/>
    </source>
</evidence>
<evidence type="ECO:0000256" key="2">
    <source>
        <dbReference type="SAM" id="MobiDB-lite"/>
    </source>
</evidence>
<accession>A0AAN9Y7P8</accession>
<dbReference type="SUPFAM" id="SSF53098">
    <property type="entry name" value="Ribonuclease H-like"/>
    <property type="match status" value="1"/>
</dbReference>
<dbReference type="InterPro" id="IPR032728">
    <property type="entry name" value="BBS1_N"/>
</dbReference>
<keyword evidence="5" id="KW-1185">Reference proteome</keyword>
<dbReference type="SMART" id="SM00482">
    <property type="entry name" value="POLAc"/>
    <property type="match status" value="1"/>
</dbReference>
<reference evidence="4 5" key="1">
    <citation type="submission" date="2024-03" db="EMBL/GenBank/DDBJ databases">
        <title>Adaptation during the transition from Ophiocordyceps entomopathogen to insect associate is accompanied by gene loss and intensified selection.</title>
        <authorList>
            <person name="Ward C.M."/>
            <person name="Onetto C.A."/>
            <person name="Borneman A.R."/>
        </authorList>
    </citation>
    <scope>NUCLEOTIDE SEQUENCE [LARGE SCALE GENOMIC DNA]</scope>
    <source>
        <strain evidence="4">AWRI1</strain>
        <tissue evidence="4">Single Adult Female</tissue>
    </source>
</reference>
<dbReference type="InterPro" id="IPR041336">
    <property type="entry name" value="DNApol_Exo"/>
</dbReference>
<dbReference type="GO" id="GO:0008408">
    <property type="term" value="F:3'-5' exonuclease activity"/>
    <property type="evidence" value="ECO:0007669"/>
    <property type="project" value="TreeGrafter"/>
</dbReference>
<dbReference type="PRINTS" id="PR00867">
    <property type="entry name" value="DNAPOLG"/>
</dbReference>
<dbReference type="GO" id="GO:0005760">
    <property type="term" value="C:gamma DNA polymerase complex"/>
    <property type="evidence" value="ECO:0007669"/>
    <property type="project" value="InterPro"/>
</dbReference>
<dbReference type="InterPro" id="IPR002297">
    <property type="entry name" value="DNA-dir_DNA_pol_A_mt"/>
</dbReference>
<dbReference type="SUPFAM" id="SSF56672">
    <property type="entry name" value="DNA/RNA polymerases"/>
    <property type="match status" value="1"/>
</dbReference>
<gene>
    <name evidence="4" type="ORF">V9T40_008990</name>
</gene>
<dbReference type="Gene3D" id="3.30.420.390">
    <property type="match status" value="2"/>
</dbReference>
<sequence length="1714" mass="196592">MSKQFDKRCFLIRHIFGPSQLKLNRWFSVKVQENPSSAFDLDVSSQEECIDGSNNNPQESQPPPEDPKSTSSHQHHDPNFRVNELNIQMLSQSLYKQLFPKQRLRPNARAMAYAKSELNKHGLPGKLHRVPDVDLKLPKLYKNDLEKHFYELGVRQSSPYRKLIEKLIQSTPLMPGEWEFVPGWTKYVVGAKPVPVDFPDEEAIVFDVEVCVKEGENPVLATAVSNSAWYSWVSADLCREMKKVRKNNFYDYTTQELIPLETGPKVKSTSAAALSKPKIVVGHHVSYDRVRVKEQYWLSRTGARFLDTMSLHTCIRGVTSTQKMMLKAGTAQNESWYATTSLNNSLKEVYRFYTNDELPKEERDVFITGELKDVRENFQSLMSYCARDVQATHKVLQHLWPLFLDRFPHPVTLAGMLELNTCYLPVNRNWRRYVQDAQDTFDDLNTEAKFLLSKQADKTCQLLHENKYKEDMWMWDQKWAVKNFALKKEKKLTKKREDEMVQAFEAELNAKKLLKNPPNYDSDEFDCDRITQLEKAFASQLETKDRLPVNIPHLAGYPEWYRTLCDPPKSDDWKPGPNQVTTSLKSIPKLLSLTWNFMPLHHLREHGWCYFAPFKTDIKLPDDVATFFPLRTFFEYFYRMRHRCVVFDELVNKPTLCTQLDLELKREWRSNDQTYLPFGLIKLRHKDGDDLNVGNPLSRDFINKFSDLEISSGNPNVRRIFHINRQMTYWKNNRDRIENQIVVWLRGFELPQSLRSYNLGVILPQVVVCGTLTRRAVESTWMTASNVSYEKVGSELRAMIQAPPGYSIVGADVDSQELWIAALIGDAYLAREHGCTALGWMTLSGQKADGTDMHSMTARTIGISRSHAKVINYARIYGAGSSFTERLLKQFVPGVSDKDANTKVRLMFQTTKGRRWFKLKPHVFPDLETRSHMRTSAQRLCEMYAMSVEELFEPPRWSGGSESAMFNSLESIACSAEPRTPFLQARMSKAVEPSERGDTHQLTTRINWVVQSSAVDFLHLMLVCMRWLLDPQTRFCLSFHDEVRYLVPDEQKYEAALALHVTNLLVRSFFVRRVNMHDLPQSVAFFSSVEVDTVLRKDSHSDCISPSNPYGLSNGYKIPFGEALDITEAIKKAKGKIGIFDCAQNKTDALVKRYIFKGSSLHAETILPDIPSAATVFYTDSQQPRIPAIAVACGSQVFIYRNVRPYFKFTLPLIENENAEATSVEEDVWRQKSDTYQLVQLLEELSTAHGFANLSTPSQKLLTMSNDERENFLKMPGHLQIKKQVTVTNMTKIPKCIEGEKVVECLMVTTESSHLFVLDPETFTIVEQRKIPGVTTHLLAKGIYTVDYFVLFCTRYGSVYKLMRDKINIECLVSLPTLPVDLAFDFNRFLAINMDSTFESYTLKGKKEWSVSLDGQPVAIYVMPAHISESTYLVACNAKKRDLVEGVLYIYKGTELLRTLLVQEPIQAFIFGPYGFGGGLSIKLLKRTAQFGQGDNRGMLGNSFHHDIKLLVPKKTRIFVEQTLRERDQCKEMYTWFQKTWQGMKILTCESYLNALRNATVSDNNTFKLTAQVIGLGPKLKLLGQLQNLSNEEIDKGVSVSFLYDADVYTVEKPYIKYSFCCILVQMCAPANNAEMSKSLFSKELLDQLDYSLLSINSDVLSFPEIGPNLMLRPLSSDDYDKGFVEVLQQLTDVGHIPQELFLSKFFSHCQFIA</sequence>
<dbReference type="GO" id="GO:0003887">
    <property type="term" value="F:DNA-directed DNA polymerase activity"/>
    <property type="evidence" value="ECO:0007669"/>
    <property type="project" value="InterPro"/>
</dbReference>
<dbReference type="Pfam" id="PF18136">
    <property type="entry name" value="DNApol_Exo"/>
    <property type="match status" value="1"/>
</dbReference>
<evidence type="ECO:0000313" key="4">
    <source>
        <dbReference type="EMBL" id="KAK7601549.1"/>
    </source>
</evidence>
<dbReference type="Gene3D" id="3.30.70.370">
    <property type="match status" value="1"/>
</dbReference>
<dbReference type="GO" id="GO:0006264">
    <property type="term" value="P:mitochondrial DNA replication"/>
    <property type="evidence" value="ECO:0007669"/>
    <property type="project" value="TreeGrafter"/>
</dbReference>
<comment type="caution">
    <text evidence="4">The sequence shown here is derived from an EMBL/GenBank/DDBJ whole genome shotgun (WGS) entry which is preliminary data.</text>
</comment>
<dbReference type="EMBL" id="JBBCAQ010000010">
    <property type="protein sequence ID" value="KAK7601549.1"/>
    <property type="molecule type" value="Genomic_DNA"/>
</dbReference>